<dbReference type="EMBL" id="BMWC01000001">
    <property type="protein sequence ID" value="GGW81712.1"/>
    <property type="molecule type" value="Genomic_DNA"/>
</dbReference>
<sequence length="108" mass="11914">MVLRREVADLVAAGPFPNEDAEIEAISETQRLLERIPKPVTDDEAQALATLFGPDNCFGLAWTLLHLIETAPGAGSAQYTKRTDNEWVQMLNARVEVGQRFKEATSDS</sequence>
<evidence type="ECO:0008006" key="3">
    <source>
        <dbReference type="Google" id="ProtNLM"/>
    </source>
</evidence>
<protein>
    <recommendedName>
        <fullName evidence="3">DUF222 domain-containing protein</fullName>
    </recommendedName>
</protein>
<proteinExistence type="predicted"/>
<evidence type="ECO:0000313" key="1">
    <source>
        <dbReference type="EMBL" id="GGW81712.1"/>
    </source>
</evidence>
<accession>A0ABQ2WWR7</accession>
<dbReference type="RefSeq" id="WP_190048595.1">
    <property type="nucleotide sequence ID" value="NZ_BMWC01000001.1"/>
</dbReference>
<gene>
    <name evidence="1" type="ORF">GCM10010383_07110</name>
</gene>
<organism evidence="1 2">
    <name type="scientific">Streptomyces lomondensis</name>
    <dbReference type="NCBI Taxonomy" id="68229"/>
    <lineage>
        <taxon>Bacteria</taxon>
        <taxon>Bacillati</taxon>
        <taxon>Actinomycetota</taxon>
        <taxon>Actinomycetes</taxon>
        <taxon>Kitasatosporales</taxon>
        <taxon>Streptomycetaceae</taxon>
        <taxon>Streptomyces</taxon>
    </lineage>
</organism>
<reference evidence="2" key="1">
    <citation type="journal article" date="2019" name="Int. J. Syst. Evol. Microbiol.">
        <title>The Global Catalogue of Microorganisms (GCM) 10K type strain sequencing project: providing services to taxonomists for standard genome sequencing and annotation.</title>
        <authorList>
            <consortium name="The Broad Institute Genomics Platform"/>
            <consortium name="The Broad Institute Genome Sequencing Center for Infectious Disease"/>
            <person name="Wu L."/>
            <person name="Ma J."/>
        </authorList>
    </citation>
    <scope>NUCLEOTIDE SEQUENCE [LARGE SCALE GENOMIC DNA]</scope>
    <source>
        <strain evidence="2">JCM 4866</strain>
    </source>
</reference>
<name>A0ABQ2WWR7_9ACTN</name>
<evidence type="ECO:0000313" key="2">
    <source>
        <dbReference type="Proteomes" id="UP000617743"/>
    </source>
</evidence>
<keyword evidence="2" id="KW-1185">Reference proteome</keyword>
<comment type="caution">
    <text evidence="1">The sequence shown here is derived from an EMBL/GenBank/DDBJ whole genome shotgun (WGS) entry which is preliminary data.</text>
</comment>
<dbReference type="Proteomes" id="UP000617743">
    <property type="component" value="Unassembled WGS sequence"/>
</dbReference>